<dbReference type="GeneID" id="78529457"/>
<dbReference type="Proteomes" id="UP000594836">
    <property type="component" value="Chromosome"/>
</dbReference>
<gene>
    <name evidence="1" type="ORF">HKX06_11320</name>
    <name evidence="2" type="ORF">I6G38_14095</name>
</gene>
<protein>
    <submittedName>
        <fullName evidence="1">SDR family NAD(P)-dependent oxidoreductase</fullName>
    </submittedName>
</protein>
<dbReference type="Pfam" id="PF00106">
    <property type="entry name" value="adh_short"/>
    <property type="match status" value="1"/>
</dbReference>
<evidence type="ECO:0000313" key="3">
    <source>
        <dbReference type="Proteomes" id="UP000550136"/>
    </source>
</evidence>
<dbReference type="EMBL" id="CP065713">
    <property type="protein sequence ID" value="QPT07906.1"/>
    <property type="molecule type" value="Genomic_DNA"/>
</dbReference>
<reference evidence="1 3" key="1">
    <citation type="submission" date="2020-05" db="EMBL/GenBank/DDBJ databases">
        <title>Draft Genome Sequences of Sphingomonas sp. Isolated from the International Space Station.</title>
        <authorList>
            <person name="Bijlani S."/>
            <person name="Singh N.K."/>
            <person name="Mason C.E."/>
            <person name="Wang C.C."/>
            <person name="Venkateswaran K."/>
        </authorList>
    </citation>
    <scope>NUCLEOTIDE SEQUENCE [LARGE SCALE GENOMIC DNA]</scope>
    <source>
        <strain evidence="1 3">FKI-L5-BR-P1</strain>
    </source>
</reference>
<evidence type="ECO:0000313" key="1">
    <source>
        <dbReference type="EMBL" id="NNG57960.1"/>
    </source>
</evidence>
<dbReference type="AlphaFoldDB" id="A0A411LFA2"/>
<dbReference type="GO" id="GO:0016616">
    <property type="term" value="F:oxidoreductase activity, acting on the CH-OH group of donors, NAD or NADP as acceptor"/>
    <property type="evidence" value="ECO:0007669"/>
    <property type="project" value="TreeGrafter"/>
</dbReference>
<dbReference type="InterPro" id="IPR036291">
    <property type="entry name" value="NAD(P)-bd_dom_sf"/>
</dbReference>
<dbReference type="InterPro" id="IPR002347">
    <property type="entry name" value="SDR_fam"/>
</dbReference>
<dbReference type="Gene3D" id="3.40.50.720">
    <property type="entry name" value="NAD(P)-binding Rossmann-like Domain"/>
    <property type="match status" value="1"/>
</dbReference>
<dbReference type="RefSeq" id="WP_007404354.1">
    <property type="nucleotide sequence ID" value="NZ_AP023323.1"/>
</dbReference>
<dbReference type="Proteomes" id="UP000550136">
    <property type="component" value="Unassembled WGS sequence"/>
</dbReference>
<evidence type="ECO:0000313" key="2">
    <source>
        <dbReference type="EMBL" id="QPT07906.1"/>
    </source>
</evidence>
<dbReference type="OrthoDB" id="9785826at2"/>
<dbReference type="PRINTS" id="PR00081">
    <property type="entry name" value="GDHRDH"/>
</dbReference>
<proteinExistence type="predicted"/>
<name>A0A411LFA2_SPHPI</name>
<dbReference type="EMBL" id="JABEOU010000033">
    <property type="protein sequence ID" value="NNG57960.1"/>
    <property type="molecule type" value="Genomic_DNA"/>
</dbReference>
<dbReference type="PANTHER" id="PTHR45458:SF1">
    <property type="entry name" value="SHORT CHAIN DEHYDROGENASE"/>
    <property type="match status" value="1"/>
</dbReference>
<dbReference type="PANTHER" id="PTHR45458">
    <property type="entry name" value="SHORT-CHAIN DEHYDROGENASE/REDUCTASE SDR"/>
    <property type="match status" value="1"/>
</dbReference>
<dbReference type="InterPro" id="IPR052184">
    <property type="entry name" value="SDR_enzymes"/>
</dbReference>
<dbReference type="SUPFAM" id="SSF51735">
    <property type="entry name" value="NAD(P)-binding Rossmann-fold domains"/>
    <property type="match status" value="1"/>
</dbReference>
<sequence length="237" mass="25696">MTNHRDRPPRTILLVGASRGLGQAMAAEFVTKNWHVVGTVREGRGAALDELARMHPDQVSIEHLDIAQPEQIAALRGRLSGQMFDMLFVNAGTANHDQAETIAQASTDEFVRVMLTNALGVMRAVEGLQDLVRPDGLIGVMSSGQGSIANNVSGGHEVYRGSKAALNQYMRSYAARHADDPRAMVLMAPGWIRTELGGPEAPFGIEETVPDLVDTLIAQQGQPGLRFIDRHGKTVPW</sequence>
<reference evidence="2 4" key="2">
    <citation type="submission" date="2020-12" db="EMBL/GenBank/DDBJ databases">
        <title>FDA dAtabase for Regulatory Grade micrObial Sequences (FDA-ARGOS): Supporting development and validation of Infectious Disease Dx tests.</title>
        <authorList>
            <person name="Sproer C."/>
            <person name="Gronow S."/>
            <person name="Severitt S."/>
            <person name="Schroder I."/>
            <person name="Tallon L."/>
            <person name="Sadzewicz L."/>
            <person name="Zhao X."/>
            <person name="Boylan J."/>
            <person name="Ott S."/>
            <person name="Bowen H."/>
            <person name="Vavikolanu K."/>
            <person name="Mehta A."/>
            <person name="Aluvathingal J."/>
            <person name="Nadendla S."/>
            <person name="Lowell S."/>
            <person name="Myers T."/>
            <person name="Yan Y."/>
            <person name="Sichtig H."/>
        </authorList>
    </citation>
    <scope>NUCLEOTIDE SEQUENCE [LARGE SCALE GENOMIC DNA]</scope>
    <source>
        <strain evidence="2 4">FDAARGOS_881</strain>
    </source>
</reference>
<organism evidence="1 3">
    <name type="scientific">Sphingomonas paucimobilis</name>
    <name type="common">Pseudomonas paucimobilis</name>
    <dbReference type="NCBI Taxonomy" id="13689"/>
    <lineage>
        <taxon>Bacteria</taxon>
        <taxon>Pseudomonadati</taxon>
        <taxon>Pseudomonadota</taxon>
        <taxon>Alphaproteobacteria</taxon>
        <taxon>Sphingomonadales</taxon>
        <taxon>Sphingomonadaceae</taxon>
        <taxon>Sphingomonas</taxon>
    </lineage>
</organism>
<accession>A0A411LFA2</accession>
<evidence type="ECO:0000313" key="4">
    <source>
        <dbReference type="Proteomes" id="UP000594836"/>
    </source>
</evidence>